<gene>
    <name evidence="2" type="ORF">GCM10009776_26090</name>
</gene>
<dbReference type="EMBL" id="BAAAOG010000005">
    <property type="protein sequence ID" value="GAA1962208.1"/>
    <property type="molecule type" value="Genomic_DNA"/>
</dbReference>
<evidence type="ECO:0000256" key="1">
    <source>
        <dbReference type="SAM" id="MobiDB-lite"/>
    </source>
</evidence>
<name>A0ABN2R235_9MICO</name>
<evidence type="ECO:0000313" key="2">
    <source>
        <dbReference type="EMBL" id="GAA1962208.1"/>
    </source>
</evidence>
<organism evidence="2 3">
    <name type="scientific">Microbacterium deminutum</name>
    <dbReference type="NCBI Taxonomy" id="344164"/>
    <lineage>
        <taxon>Bacteria</taxon>
        <taxon>Bacillati</taxon>
        <taxon>Actinomycetota</taxon>
        <taxon>Actinomycetes</taxon>
        <taxon>Micrococcales</taxon>
        <taxon>Microbacteriaceae</taxon>
        <taxon>Microbacterium</taxon>
    </lineage>
</organism>
<protein>
    <submittedName>
        <fullName evidence="2">Uncharacterized protein</fullName>
    </submittedName>
</protein>
<dbReference type="Proteomes" id="UP001499933">
    <property type="component" value="Unassembled WGS sequence"/>
</dbReference>
<proteinExistence type="predicted"/>
<dbReference type="RefSeq" id="WP_344095326.1">
    <property type="nucleotide sequence ID" value="NZ_BAAAOG010000005.1"/>
</dbReference>
<accession>A0ABN2R235</accession>
<feature type="region of interest" description="Disordered" evidence="1">
    <location>
        <begin position="23"/>
        <end position="42"/>
    </location>
</feature>
<feature type="compositionally biased region" description="Basic and acidic residues" evidence="1">
    <location>
        <begin position="32"/>
        <end position="42"/>
    </location>
</feature>
<keyword evidence="3" id="KW-1185">Reference proteome</keyword>
<comment type="caution">
    <text evidence="2">The sequence shown here is derived from an EMBL/GenBank/DDBJ whole genome shotgun (WGS) entry which is preliminary data.</text>
</comment>
<reference evidence="2 3" key="1">
    <citation type="journal article" date="2019" name="Int. J. Syst. Evol. Microbiol.">
        <title>The Global Catalogue of Microorganisms (GCM) 10K type strain sequencing project: providing services to taxonomists for standard genome sequencing and annotation.</title>
        <authorList>
            <consortium name="The Broad Institute Genomics Platform"/>
            <consortium name="The Broad Institute Genome Sequencing Center for Infectious Disease"/>
            <person name="Wu L."/>
            <person name="Ma J."/>
        </authorList>
    </citation>
    <scope>NUCLEOTIDE SEQUENCE [LARGE SCALE GENOMIC DNA]</scope>
    <source>
        <strain evidence="2 3">JCM 14901</strain>
    </source>
</reference>
<sequence>MTLPHAGRGGERSIVRALVGLPQGAYNPPATRDVDGTLSHKD</sequence>
<evidence type="ECO:0000313" key="3">
    <source>
        <dbReference type="Proteomes" id="UP001499933"/>
    </source>
</evidence>